<dbReference type="OrthoDB" id="270404at2157"/>
<dbReference type="KEGG" id="mfc:BRM9_2016"/>
<feature type="transmembrane region" description="Helical" evidence="1">
    <location>
        <begin position="7"/>
        <end position="27"/>
    </location>
</feature>
<feature type="transmembrane region" description="Helical" evidence="1">
    <location>
        <begin position="138"/>
        <end position="158"/>
    </location>
</feature>
<feature type="transmembrane region" description="Helical" evidence="1">
    <location>
        <begin position="210"/>
        <end position="230"/>
    </location>
</feature>
<keyword evidence="1" id="KW-0472">Membrane</keyword>
<protein>
    <submittedName>
        <fullName evidence="2">Uncharacterized protein</fullName>
    </submittedName>
</protein>
<evidence type="ECO:0000313" key="5">
    <source>
        <dbReference type="Proteomes" id="UP000029661"/>
    </source>
</evidence>
<dbReference type="PATRIC" id="fig|2162.10.peg.333"/>
<evidence type="ECO:0000313" key="6">
    <source>
        <dbReference type="Proteomes" id="UP000062768"/>
    </source>
</evidence>
<proteinExistence type="predicted"/>
<keyword evidence="1" id="KW-0812">Transmembrane</keyword>
<dbReference type="RefSeq" id="WP_048071902.1">
    <property type="nucleotide sequence ID" value="NZ_CP006933.1"/>
</dbReference>
<feature type="transmembrane region" description="Helical" evidence="1">
    <location>
        <begin position="47"/>
        <end position="64"/>
    </location>
</feature>
<keyword evidence="1" id="KW-1133">Transmembrane helix</keyword>
<evidence type="ECO:0000313" key="2">
    <source>
        <dbReference type="EMBL" id="AIS32820.1"/>
    </source>
</evidence>
<dbReference type="STRING" id="2162.BRM9_2016"/>
<reference evidence="2" key="1">
    <citation type="submission" date="2013-12" db="EMBL/GenBank/DDBJ databases">
        <title>The complete genome sequence of Methanobacterium sp. BRM9.</title>
        <authorList>
            <consortium name="Pastoral Greenhouse Gas Research Consortium"/>
            <person name="Kelly W.J."/>
            <person name="Leahy S.C."/>
            <person name="Perry R."/>
            <person name="Li D."/>
            <person name="Altermann E."/>
            <person name="Lambie S.C."/>
            <person name="Attwood G.T."/>
        </authorList>
    </citation>
    <scope>NUCLEOTIDE SEQUENCE [LARGE SCALE GENOMIC DNA]</scope>
    <source>
        <strain evidence="2">BRM9</strain>
    </source>
</reference>
<feature type="transmembrane region" description="Helical" evidence="1">
    <location>
        <begin position="99"/>
        <end position="118"/>
    </location>
</feature>
<dbReference type="Proteomes" id="UP000029661">
    <property type="component" value="Chromosome"/>
</dbReference>
<dbReference type="EMBL" id="CP006933">
    <property type="protein sequence ID" value="AIS32820.1"/>
    <property type="molecule type" value="Genomic_DNA"/>
</dbReference>
<name>A0A089ZHK1_METFO</name>
<feature type="transmembrane region" description="Helical" evidence="1">
    <location>
        <begin position="178"/>
        <end position="198"/>
    </location>
</feature>
<gene>
    <name evidence="2" type="ORF">BRM9_2016</name>
    <name evidence="3" type="ORF">DSM1535_0209</name>
    <name evidence="4" type="ORF">MB9_0322</name>
</gene>
<dbReference type="KEGG" id="mfi:DSM1535_0209"/>
<evidence type="ECO:0000313" key="3">
    <source>
        <dbReference type="EMBL" id="CEA12573.1"/>
    </source>
</evidence>
<dbReference type="Proteomes" id="UP000062768">
    <property type="component" value="Chromosome I"/>
</dbReference>
<evidence type="ECO:0000313" key="4">
    <source>
        <dbReference type="EMBL" id="CEL23971.1"/>
    </source>
</evidence>
<feature type="transmembrane region" description="Helical" evidence="1">
    <location>
        <begin position="242"/>
        <end position="259"/>
    </location>
</feature>
<evidence type="ECO:0000256" key="1">
    <source>
        <dbReference type="SAM" id="Phobius"/>
    </source>
</evidence>
<sequence length="278" mass="30632">MDKKIIYINSIVIGLLAVIATLSGLFWRGLYKNDTVSITAQMMGQDLISLVICVPILVLSLYLISKDSLRGNLLWMGVVFYFLYTYSSMSFLASYNQLFLVYVALFSLSLYTFVYGLLSLNVKNIKRSFSPGITTQIAGIFTISMATLLSVMWLSIIIQSILSGVAPASLEDYTTLGIQALDLAVLAPAAIISGVLLLKRKPWGYTLMPIVMVKISLLGTAILSMIYFMMQKGVSVVWEQELFFLVATVGGIIITLAFYNKINSTHKKSNGLPPVPMS</sequence>
<feature type="transmembrane region" description="Helical" evidence="1">
    <location>
        <begin position="73"/>
        <end position="93"/>
    </location>
</feature>
<organism evidence="2 5">
    <name type="scientific">Methanobacterium formicicum</name>
    <dbReference type="NCBI Taxonomy" id="2162"/>
    <lineage>
        <taxon>Archaea</taxon>
        <taxon>Methanobacteriati</taxon>
        <taxon>Methanobacteriota</taxon>
        <taxon>Methanomada group</taxon>
        <taxon>Methanobacteria</taxon>
        <taxon>Methanobacteriales</taxon>
        <taxon>Methanobacteriaceae</taxon>
        <taxon>Methanobacterium</taxon>
    </lineage>
</organism>
<accession>A0A089ZHK1</accession>
<keyword evidence="6" id="KW-1185">Reference proteome</keyword>
<dbReference type="EMBL" id="LN734822">
    <property type="protein sequence ID" value="CEL23971.1"/>
    <property type="molecule type" value="Genomic_DNA"/>
</dbReference>
<dbReference type="GeneID" id="26738585"/>
<reference evidence="4" key="3">
    <citation type="submission" date="2014-09" db="EMBL/GenBank/DDBJ databases">
        <authorList>
            <person name="Bishop-Lilly K.A."/>
            <person name="Broomall S.M."/>
            <person name="Chain P.S."/>
            <person name="Chertkov O."/>
            <person name="Coyne S.R."/>
            <person name="Daligault H.E."/>
            <person name="Davenport K.W."/>
            <person name="Erkkila T."/>
            <person name="Frey K.G."/>
            <person name="Gibbons H.S."/>
            <person name="Gu W."/>
            <person name="Jaissle J."/>
            <person name="Johnson S.L."/>
            <person name="Koroleva G.I."/>
            <person name="Ladner J.T."/>
            <person name="Lo C.-C."/>
            <person name="Minogue T.D."/>
            <person name="Munk C."/>
            <person name="Palacios G.F."/>
            <person name="Redden C.L."/>
            <person name="Rosenzweig C.N."/>
            <person name="Scholz M.B."/>
            <person name="Teshima H."/>
            <person name="Xu Y."/>
        </authorList>
    </citation>
    <scope>NUCLEOTIDE SEQUENCE</scope>
    <source>
        <strain evidence="4">Mb9</strain>
    </source>
</reference>
<reference evidence="3" key="2">
    <citation type="submission" date="2014-08" db="EMBL/GenBank/DDBJ databases">
        <authorList>
            <person name="Wibberg D."/>
        </authorList>
    </citation>
    <scope>NUCLEOTIDE SEQUENCE</scope>
</reference>
<dbReference type="AlphaFoldDB" id="A0A089ZHK1"/>
<dbReference type="EMBL" id="LN515531">
    <property type="protein sequence ID" value="CEA12573.1"/>
    <property type="molecule type" value="Genomic_DNA"/>
</dbReference>